<dbReference type="PANTHER" id="PTHR46935:SF1">
    <property type="entry name" value="OS01G0674700 PROTEIN"/>
    <property type="match status" value="1"/>
</dbReference>
<feature type="repeat" description="PPR" evidence="2">
    <location>
        <begin position="25"/>
        <end position="59"/>
    </location>
</feature>
<dbReference type="InterPro" id="IPR011990">
    <property type="entry name" value="TPR-like_helical_dom_sf"/>
</dbReference>
<comment type="caution">
    <text evidence="3">The sequence shown here is derived from an EMBL/GenBank/DDBJ whole genome shotgun (WGS) entry which is preliminary data.</text>
</comment>
<dbReference type="GO" id="GO:0009507">
    <property type="term" value="C:chloroplast"/>
    <property type="evidence" value="ECO:0007669"/>
    <property type="project" value="TreeGrafter"/>
</dbReference>
<evidence type="ECO:0000256" key="1">
    <source>
        <dbReference type="ARBA" id="ARBA00022737"/>
    </source>
</evidence>
<feature type="repeat" description="PPR" evidence="2">
    <location>
        <begin position="176"/>
        <end position="210"/>
    </location>
</feature>
<reference evidence="3 4" key="1">
    <citation type="submission" date="2023-12" db="EMBL/GenBank/DDBJ databases">
        <title>A high-quality genome assembly for Dillenia turbinata (Dilleniales).</title>
        <authorList>
            <person name="Chanderbali A."/>
        </authorList>
    </citation>
    <scope>NUCLEOTIDE SEQUENCE [LARGE SCALE GENOMIC DNA]</scope>
    <source>
        <strain evidence="3">LSX21</strain>
        <tissue evidence="3">Leaf</tissue>
    </source>
</reference>
<protein>
    <submittedName>
        <fullName evidence="3">Pentatricopeptide repeat</fullName>
    </submittedName>
</protein>
<accession>A0AAN8VLP4</accession>
<sequence>VMYACGKYNLVHEFFRKMQKSCTANALTYKVLINTLWGEGKTDEAILAVQEMERRGIIGSASLYYDLARCLCSAGRCQEALAQIDKICKVANKPLVVTYTGLIQACLESGRVQDGAYIFGQMRGFCKPNLVTCNIMLKAYLGHAMFDEANNLFHNMLEDGNKVTNKADYKDRVTPDIYTFNIMLDACVSEKRWEDLEYIFQQMLQHGYYISTKHHVGMILDACRAGKGELVELTWKHLTRADQVPPPSLVKERFLLKLEEDDYDAALYSLRICPLSGLRAFSKKAWLNLLEENSHRVTKDALVGLIQKIVNSIAADDSQKIVFQNLVSSCREFLWTNMLRVKTDQTDVSASFSHAPLGP</sequence>
<keyword evidence="1" id="KW-0677">Repeat</keyword>
<evidence type="ECO:0000256" key="2">
    <source>
        <dbReference type="PROSITE-ProRule" id="PRU00708"/>
    </source>
</evidence>
<dbReference type="SUPFAM" id="SSF48452">
    <property type="entry name" value="TPR-like"/>
    <property type="match status" value="1"/>
</dbReference>
<evidence type="ECO:0000313" key="4">
    <source>
        <dbReference type="Proteomes" id="UP001370490"/>
    </source>
</evidence>
<dbReference type="Proteomes" id="UP001370490">
    <property type="component" value="Unassembled WGS sequence"/>
</dbReference>
<dbReference type="PANTHER" id="PTHR46935">
    <property type="entry name" value="OS01G0674700 PROTEIN"/>
    <property type="match status" value="1"/>
</dbReference>
<feature type="non-terminal residue" evidence="3">
    <location>
        <position position="1"/>
    </location>
</feature>
<proteinExistence type="predicted"/>
<dbReference type="Gene3D" id="1.25.40.10">
    <property type="entry name" value="Tetratricopeptide repeat domain"/>
    <property type="match status" value="2"/>
</dbReference>
<dbReference type="InterPro" id="IPR044645">
    <property type="entry name" value="DG1/EMB2279-like"/>
</dbReference>
<evidence type="ECO:0000313" key="3">
    <source>
        <dbReference type="EMBL" id="KAK6932021.1"/>
    </source>
</evidence>
<keyword evidence="4" id="KW-1185">Reference proteome</keyword>
<gene>
    <name evidence="3" type="ORF">RJ641_001645</name>
</gene>
<name>A0AAN8VLP4_9MAGN</name>
<dbReference type="NCBIfam" id="TIGR00756">
    <property type="entry name" value="PPR"/>
    <property type="match status" value="3"/>
</dbReference>
<dbReference type="PROSITE" id="PS51375">
    <property type="entry name" value="PPR"/>
    <property type="match status" value="3"/>
</dbReference>
<dbReference type="AlphaFoldDB" id="A0AAN8VLP4"/>
<dbReference type="InterPro" id="IPR002885">
    <property type="entry name" value="PPR_rpt"/>
</dbReference>
<feature type="repeat" description="PPR" evidence="2">
    <location>
        <begin position="129"/>
        <end position="163"/>
    </location>
</feature>
<dbReference type="Pfam" id="PF01535">
    <property type="entry name" value="PPR"/>
    <property type="match status" value="2"/>
</dbReference>
<dbReference type="Pfam" id="PF13812">
    <property type="entry name" value="PPR_3"/>
    <property type="match status" value="1"/>
</dbReference>
<dbReference type="EMBL" id="JBAMMX010000010">
    <property type="protein sequence ID" value="KAK6932021.1"/>
    <property type="molecule type" value="Genomic_DNA"/>
</dbReference>
<organism evidence="3 4">
    <name type="scientific">Dillenia turbinata</name>
    <dbReference type="NCBI Taxonomy" id="194707"/>
    <lineage>
        <taxon>Eukaryota</taxon>
        <taxon>Viridiplantae</taxon>
        <taxon>Streptophyta</taxon>
        <taxon>Embryophyta</taxon>
        <taxon>Tracheophyta</taxon>
        <taxon>Spermatophyta</taxon>
        <taxon>Magnoliopsida</taxon>
        <taxon>eudicotyledons</taxon>
        <taxon>Gunneridae</taxon>
        <taxon>Pentapetalae</taxon>
        <taxon>Dilleniales</taxon>
        <taxon>Dilleniaceae</taxon>
        <taxon>Dillenia</taxon>
    </lineage>
</organism>
<dbReference type="GO" id="GO:0009658">
    <property type="term" value="P:chloroplast organization"/>
    <property type="evidence" value="ECO:0007669"/>
    <property type="project" value="InterPro"/>
</dbReference>